<gene>
    <name evidence="1" type="ORF">EA187_15305</name>
</gene>
<keyword evidence="2" id="KW-1185">Reference proteome</keyword>
<comment type="caution">
    <text evidence="1">The sequence shown here is derived from an EMBL/GenBank/DDBJ whole genome shotgun (WGS) entry which is preliminary data.</text>
</comment>
<dbReference type="EMBL" id="SADD01000011">
    <property type="protein sequence ID" value="RVU42556.1"/>
    <property type="molecule type" value="Genomic_DNA"/>
</dbReference>
<proteinExistence type="predicted"/>
<sequence length="154" mass="15884">MNISNQPPSIDPGAFDEFEASLQDRIAAAISGAAAPEGGPASTAETAIDATASTVPLSTHPTTASLATLVAAAMRDPSRAADLPRQSLEIIVERKLSAQAIPTLPGAREALLDAMSNDLHVLSELTDIIVDLVDRLASAARRGLDWPAAPPDTP</sequence>
<evidence type="ECO:0000313" key="2">
    <source>
        <dbReference type="Proteomes" id="UP000282926"/>
    </source>
</evidence>
<dbReference type="Proteomes" id="UP000282926">
    <property type="component" value="Unassembled WGS sequence"/>
</dbReference>
<organism evidence="1 2">
    <name type="scientific">Lujinxingia sediminis</name>
    <dbReference type="NCBI Taxonomy" id="2480984"/>
    <lineage>
        <taxon>Bacteria</taxon>
        <taxon>Deltaproteobacteria</taxon>
        <taxon>Bradymonadales</taxon>
        <taxon>Lujinxingiaceae</taxon>
        <taxon>Lujinxingia</taxon>
    </lineage>
</organism>
<dbReference type="RefSeq" id="WP_127780817.1">
    <property type="nucleotide sequence ID" value="NZ_SADD01000011.1"/>
</dbReference>
<evidence type="ECO:0000313" key="1">
    <source>
        <dbReference type="EMBL" id="RVU42556.1"/>
    </source>
</evidence>
<protein>
    <submittedName>
        <fullName evidence="1">Uncharacterized protein</fullName>
    </submittedName>
</protein>
<name>A0ABY0CQS8_9DELT</name>
<accession>A0ABY0CQS8</accession>
<reference evidence="1 2" key="1">
    <citation type="submission" date="2019-01" db="EMBL/GenBank/DDBJ databases">
        <title>Lujinxingia litoralis gen. nov., sp. nov. and Lujinxingia sediminis gen. nov., sp. nov., new members in the order Bradymonadales, isolated from coastal sediment.</title>
        <authorList>
            <person name="Li C.-M."/>
        </authorList>
    </citation>
    <scope>NUCLEOTIDE SEQUENCE [LARGE SCALE GENOMIC DNA]</scope>
    <source>
        <strain evidence="1 2">SEH01</strain>
    </source>
</reference>